<reference evidence="1" key="1">
    <citation type="submission" date="2020-07" db="EMBL/GenBank/DDBJ databases">
        <title>Huge and variable diversity of episymbiotic CPR bacteria and DPANN archaea in groundwater ecosystems.</title>
        <authorList>
            <person name="He C.Y."/>
            <person name="Keren R."/>
            <person name="Whittaker M."/>
            <person name="Farag I.F."/>
            <person name="Doudna J."/>
            <person name="Cate J.H.D."/>
            <person name="Banfield J.F."/>
        </authorList>
    </citation>
    <scope>NUCLEOTIDE SEQUENCE</scope>
    <source>
        <strain evidence="1">NC_groundwater_1813_Pr3_B-0.1um_71_17</strain>
    </source>
</reference>
<comment type="caution">
    <text evidence="1">The sequence shown here is derived from an EMBL/GenBank/DDBJ whole genome shotgun (WGS) entry which is preliminary data.</text>
</comment>
<proteinExistence type="predicted"/>
<gene>
    <name evidence="1" type="ORF">HZA61_03605</name>
</gene>
<dbReference type="Proteomes" id="UP000696931">
    <property type="component" value="Unassembled WGS sequence"/>
</dbReference>
<dbReference type="Pfam" id="PF09969">
    <property type="entry name" value="DUF2203"/>
    <property type="match status" value="1"/>
</dbReference>
<name>A0A933W9P5_UNCEI</name>
<dbReference type="InterPro" id="IPR018699">
    <property type="entry name" value="DUF2203"/>
</dbReference>
<organism evidence="1 2">
    <name type="scientific">Eiseniibacteriota bacterium</name>
    <dbReference type="NCBI Taxonomy" id="2212470"/>
    <lineage>
        <taxon>Bacteria</taxon>
        <taxon>Candidatus Eiseniibacteriota</taxon>
    </lineage>
</organism>
<evidence type="ECO:0000313" key="2">
    <source>
        <dbReference type="Proteomes" id="UP000696931"/>
    </source>
</evidence>
<dbReference type="AlphaFoldDB" id="A0A933W9P5"/>
<sequence length="140" mass="15806">MRITLFTVEEANQLLGEIRKPLERLCAMKREFDRLETRISVLLVATSGADAENPDALELKALSRKRLRLGEMIGSGIMRLEEQGVVVKDLDKGLCDFYALNGERLIFLCWHLGEATVSHWHGLHDGFAGRQSIKNAEELD</sequence>
<protein>
    <submittedName>
        <fullName evidence="1">DUF2203 domain-containing protein</fullName>
    </submittedName>
</protein>
<dbReference type="PIRSF" id="PIRSF016498">
    <property type="entry name" value="UCP016498"/>
    <property type="match status" value="1"/>
</dbReference>
<accession>A0A933W9P5</accession>
<dbReference type="EMBL" id="JACRIW010000030">
    <property type="protein sequence ID" value="MBI5168554.1"/>
    <property type="molecule type" value="Genomic_DNA"/>
</dbReference>
<evidence type="ECO:0000313" key="1">
    <source>
        <dbReference type="EMBL" id="MBI5168554.1"/>
    </source>
</evidence>